<evidence type="ECO:0000313" key="2">
    <source>
        <dbReference type="EMBL" id="RZS77147.1"/>
    </source>
</evidence>
<accession>A0A4Q7N6Z9</accession>
<keyword evidence="3" id="KW-1185">Reference proteome</keyword>
<dbReference type="RefSeq" id="WP_130362191.1">
    <property type="nucleotide sequence ID" value="NZ_SGXC01000004.1"/>
</dbReference>
<name>A0A4Q7N6Z9_9BURK</name>
<feature type="compositionally biased region" description="Polar residues" evidence="1">
    <location>
        <begin position="1"/>
        <end position="14"/>
    </location>
</feature>
<feature type="region of interest" description="Disordered" evidence="1">
    <location>
        <begin position="41"/>
        <end position="133"/>
    </location>
</feature>
<feature type="region of interest" description="Disordered" evidence="1">
    <location>
        <begin position="1"/>
        <end position="25"/>
    </location>
</feature>
<dbReference type="EMBL" id="SGXC01000004">
    <property type="protein sequence ID" value="RZS77147.1"/>
    <property type="molecule type" value="Genomic_DNA"/>
</dbReference>
<reference evidence="2 3" key="1">
    <citation type="submission" date="2019-02" db="EMBL/GenBank/DDBJ databases">
        <title>Genomic Encyclopedia of Type Strains, Phase IV (KMG-IV): sequencing the most valuable type-strain genomes for metagenomic binning, comparative biology and taxonomic classification.</title>
        <authorList>
            <person name="Goeker M."/>
        </authorList>
    </citation>
    <scope>NUCLEOTIDE SEQUENCE [LARGE SCALE GENOMIC DNA]</scope>
    <source>
        <strain evidence="2 3">K24</strain>
    </source>
</reference>
<comment type="caution">
    <text evidence="2">The sequence shown here is derived from an EMBL/GenBank/DDBJ whole genome shotgun (WGS) entry which is preliminary data.</text>
</comment>
<sequence length="133" mass="13712">MDTTNHPEAGNTPQPVTPPALPAVSRWPALAQRRAVPAIGSVAGEPAAEPPTVYVPPTRFQATDEAPVAPETAAIPDAGQAAPAHAAAPSSPAPAPTPDQPIAEILARLRGYADDGRPDPQAMPALFQRLLRN</sequence>
<dbReference type="OrthoDB" id="8687060at2"/>
<organism evidence="2 3">
    <name type="scientific">Pigmentiphaga kullae</name>
    <dbReference type="NCBI Taxonomy" id="151784"/>
    <lineage>
        <taxon>Bacteria</taxon>
        <taxon>Pseudomonadati</taxon>
        <taxon>Pseudomonadota</taxon>
        <taxon>Betaproteobacteria</taxon>
        <taxon>Burkholderiales</taxon>
        <taxon>Alcaligenaceae</taxon>
        <taxon>Pigmentiphaga</taxon>
    </lineage>
</organism>
<evidence type="ECO:0000256" key="1">
    <source>
        <dbReference type="SAM" id="MobiDB-lite"/>
    </source>
</evidence>
<proteinExistence type="predicted"/>
<gene>
    <name evidence="2" type="ORF">EV675_5875</name>
</gene>
<protein>
    <submittedName>
        <fullName evidence="2">Uncharacterized protein</fullName>
    </submittedName>
</protein>
<evidence type="ECO:0000313" key="3">
    <source>
        <dbReference type="Proteomes" id="UP000292445"/>
    </source>
</evidence>
<dbReference type="Proteomes" id="UP000292445">
    <property type="component" value="Unassembled WGS sequence"/>
</dbReference>
<feature type="compositionally biased region" description="Low complexity" evidence="1">
    <location>
        <begin position="72"/>
        <end position="90"/>
    </location>
</feature>
<dbReference type="AlphaFoldDB" id="A0A4Q7N6Z9"/>